<comment type="caution">
    <text evidence="1">The sequence shown here is derived from an EMBL/GenBank/DDBJ whole genome shotgun (WGS) entry which is preliminary data.</text>
</comment>
<reference evidence="1 2" key="1">
    <citation type="journal article" date="2010" name="Syst. Appl. Microbiol.">
        <title>Four new species of Chryseobacterium from the rhizosphere of coastal sand dune plants, Chryseobacterium elymi sp. nov., Chryseobacterium hagamense sp. nov., Chryseobacterium lathyri sp. nov. and Chryseobacterium rhizosphaerae sp. nov.</title>
        <authorList>
            <person name="Cho S.H."/>
            <person name="Lee K.S."/>
            <person name="Shin D.S."/>
            <person name="Han J.H."/>
            <person name="Park K.S."/>
            <person name="Lee C.H."/>
            <person name="Park K.H."/>
            <person name="Kim S.B."/>
        </authorList>
    </citation>
    <scope>NUCLEOTIDE SEQUENCE [LARGE SCALE GENOMIC DNA]</scope>
    <source>
        <strain evidence="1 2">KCTC 22547</strain>
    </source>
</reference>
<evidence type="ECO:0000313" key="2">
    <source>
        <dbReference type="Proteomes" id="UP000257030"/>
    </source>
</evidence>
<name>A0A3D9DKS5_9FLAO</name>
<gene>
    <name evidence="1" type="ORF">DRF60_09315</name>
</gene>
<keyword evidence="2" id="KW-1185">Reference proteome</keyword>
<dbReference type="AlphaFoldDB" id="A0A3D9DKS5"/>
<proteinExistence type="predicted"/>
<dbReference type="Proteomes" id="UP000257030">
    <property type="component" value="Unassembled WGS sequence"/>
</dbReference>
<evidence type="ECO:0000313" key="1">
    <source>
        <dbReference type="EMBL" id="REC78635.1"/>
    </source>
</evidence>
<accession>A0A3D9DKS5</accession>
<sequence length="73" mass="8336">MKFQVKAPNIFLCQASWTSAANSAKCFSASAIDEFFHKYITFSKAVLTFHGNKTQLNFVFTNFAARFNFEPKK</sequence>
<dbReference type="EMBL" id="QNUH01000006">
    <property type="protein sequence ID" value="REC78635.1"/>
    <property type="molecule type" value="Genomic_DNA"/>
</dbReference>
<protein>
    <submittedName>
        <fullName evidence="1">Uncharacterized protein</fullName>
    </submittedName>
</protein>
<organism evidence="1 2">
    <name type="scientific">Chryseobacterium elymi</name>
    <dbReference type="NCBI Taxonomy" id="395936"/>
    <lineage>
        <taxon>Bacteria</taxon>
        <taxon>Pseudomonadati</taxon>
        <taxon>Bacteroidota</taxon>
        <taxon>Flavobacteriia</taxon>
        <taxon>Flavobacteriales</taxon>
        <taxon>Weeksellaceae</taxon>
        <taxon>Chryseobacterium group</taxon>
        <taxon>Chryseobacterium</taxon>
    </lineage>
</organism>